<dbReference type="SUPFAM" id="SSF110296">
    <property type="entry name" value="Oligoxyloglucan reducing end-specific cellobiohydrolase"/>
    <property type="match status" value="2"/>
</dbReference>
<comment type="caution">
    <text evidence="2">The sequence shown here is derived from an EMBL/GenBank/DDBJ whole genome shotgun (WGS) entry which is preliminary data.</text>
</comment>
<dbReference type="PANTHER" id="PTHR47199:SF2">
    <property type="entry name" value="PHOTOSYSTEM II STABILITY_ASSEMBLY FACTOR HCF136, CHLOROPLASTIC"/>
    <property type="match status" value="1"/>
</dbReference>
<organism evidence="2 3">
    <name type="scientific">Hymenobacter cyanobacteriorum</name>
    <dbReference type="NCBI Taxonomy" id="2926463"/>
    <lineage>
        <taxon>Bacteria</taxon>
        <taxon>Pseudomonadati</taxon>
        <taxon>Bacteroidota</taxon>
        <taxon>Cytophagia</taxon>
        <taxon>Cytophagales</taxon>
        <taxon>Hymenobacteraceae</taxon>
        <taxon>Hymenobacter</taxon>
    </lineage>
</organism>
<keyword evidence="3" id="KW-1185">Reference proteome</keyword>
<name>A0A9X1VIL2_9BACT</name>
<evidence type="ECO:0000313" key="3">
    <source>
        <dbReference type="Proteomes" id="UP001139193"/>
    </source>
</evidence>
<dbReference type="RefSeq" id="WP_241938063.1">
    <property type="nucleotide sequence ID" value="NZ_JALBGC010000006.1"/>
</dbReference>
<reference evidence="2" key="1">
    <citation type="submission" date="2022-03" db="EMBL/GenBank/DDBJ databases">
        <title>Bacterial whole genome sequence for Hymenobacter sp. DH14.</title>
        <authorList>
            <person name="Le V."/>
        </authorList>
    </citation>
    <scope>NUCLEOTIDE SEQUENCE</scope>
    <source>
        <strain evidence="2">DH14</strain>
    </source>
</reference>
<feature type="domain" description="Secretion system C-terminal sorting" evidence="1">
    <location>
        <begin position="977"/>
        <end position="1039"/>
    </location>
</feature>
<proteinExistence type="predicted"/>
<dbReference type="InterPro" id="IPR015943">
    <property type="entry name" value="WD40/YVTN_repeat-like_dom_sf"/>
</dbReference>
<dbReference type="AlphaFoldDB" id="A0A9X1VIL2"/>
<gene>
    <name evidence="2" type="ORF">MON38_20725</name>
</gene>
<evidence type="ECO:0000259" key="1">
    <source>
        <dbReference type="Pfam" id="PF18962"/>
    </source>
</evidence>
<dbReference type="CDD" id="cd15482">
    <property type="entry name" value="Sialidase_non-viral"/>
    <property type="match status" value="1"/>
</dbReference>
<dbReference type="InterPro" id="IPR026444">
    <property type="entry name" value="Secre_tail"/>
</dbReference>
<dbReference type="NCBIfam" id="TIGR04183">
    <property type="entry name" value="Por_Secre_tail"/>
    <property type="match status" value="1"/>
</dbReference>
<evidence type="ECO:0000313" key="2">
    <source>
        <dbReference type="EMBL" id="MCI1189854.1"/>
    </source>
</evidence>
<dbReference type="Proteomes" id="UP001139193">
    <property type="component" value="Unassembled WGS sequence"/>
</dbReference>
<sequence length="1051" mass="111603">MSGLLLVASLAHAQAPIQGLPFWKWQNPLPTGYDLVAAHVFNDSTAIVVGGHGTALKTRDGGRTWQALHVGTTDRLTHVSFANALVGWVAVLTPPTDVYPITRPYGGIGEVRRTTDGGLTWTRQQIENSGSQIRTLKALSATEAYVSYEELICTNPNLSCGGPATPRLRHTTDGGQSWPLVNTANPLLNFVAPGMAVTTREVQGHNMVLRTRDGGQTFRDITPVVQQNRYFSTPVFVDSLHGWVASNTLYFIYPPNLYRTQDGGRTWTEQHARADFLNPERAILGLAFADSLHGVATLSGSEVVATADGGRTWTEGQDAVTYRGPGVSGPLWTTAGGHSYWNVGSAGRVNVSATDGRTWANRTRNQSAGLDDYGGNLLKQVRLLDATHGWAWGPRQLLRTASRGAQWDFFKPDSISGNPLTYGSVRAADFPDRDTGCVVVQSSLYNGIRNRLQAVVVRTTDGGQHWTPRLSLPQVPQQPYGLSADQGGVQALRFGTPRQAVLVGDSGTIFATQDGGLNWTRRASPTRHRLTDVAWAGPVGRTVYASGDSATLCRSDDGGQTWRLVRVDSASFMITPSQFWPAAFSAGTPVRGIVFTSPEVGYMPYSNGVAKTTNGGRTWASTTHLSSRSSMRGNGQRDANSLNLYFRSPREGWYFGDDSFRTTDAGLTWTKMPELGDVVGVAMSGGTLADSYNAWLVGYNGRILHYSEKFIQADTSRTQALSYCAGGALALAFTTEGSLSQLPADYRVQVSNRMGRFRKGETLTLTPTVTSTTRQLNVTLPASLATGTRYRVRVIVADSSVLGGDNERDLTVNALVTASIAPAGPSLNVCQGSTVSLSAPANLVQYQWSTGATTRSITVGTAGTYTVRGASAVGCLGPPSTPITVTVVPLPAQPVVQQVPGGPLRVSAPVTGAAYQWALPTGPIPGATGATYPATGAAPAGIYTVVATVNGCASPASAPLAVVLATATASTAQELHLYPNPARTTLWLERPTGALAATVRLLDVTGRVVWQGTVGAGTSALPVQQVPAGLYLVRLQTSTGPPAVVRIVVEH</sequence>
<dbReference type="InterPro" id="IPR036278">
    <property type="entry name" value="Sialidase_sf"/>
</dbReference>
<dbReference type="SUPFAM" id="SSF50939">
    <property type="entry name" value="Sialidases"/>
    <property type="match status" value="1"/>
</dbReference>
<dbReference type="PANTHER" id="PTHR47199">
    <property type="entry name" value="PHOTOSYSTEM II STABILITY/ASSEMBLY FACTOR HCF136, CHLOROPLASTIC"/>
    <property type="match status" value="1"/>
</dbReference>
<protein>
    <submittedName>
        <fullName evidence="2">T9SS type A sorting domain-containing protein</fullName>
    </submittedName>
</protein>
<dbReference type="Gene3D" id="2.130.10.10">
    <property type="entry name" value="YVTN repeat-like/Quinoprotein amine dehydrogenase"/>
    <property type="match status" value="4"/>
</dbReference>
<dbReference type="EMBL" id="JALBGC010000006">
    <property type="protein sequence ID" value="MCI1189854.1"/>
    <property type="molecule type" value="Genomic_DNA"/>
</dbReference>
<dbReference type="Pfam" id="PF18962">
    <property type="entry name" value="Por_Secre_tail"/>
    <property type="match status" value="1"/>
</dbReference>
<accession>A0A9X1VIL2</accession>